<sequence length="36" mass="4206">MTEGMNCDRTITGYNKKFIEIWILKLTRSVRTVSPC</sequence>
<reference evidence="1" key="1">
    <citation type="submission" date="2014-09" db="EMBL/GenBank/DDBJ databases">
        <authorList>
            <person name="Magalhaes I.L.F."/>
            <person name="Oliveira U."/>
            <person name="Santos F.R."/>
            <person name="Vidigal T.H.D.A."/>
            <person name="Brescovit A.D."/>
            <person name="Santos A.J."/>
        </authorList>
    </citation>
    <scope>NUCLEOTIDE SEQUENCE</scope>
    <source>
        <tissue evidence="1">Shoot tissue taken approximately 20 cm above the soil surface</tissue>
    </source>
</reference>
<organism evidence="1">
    <name type="scientific">Arundo donax</name>
    <name type="common">Giant reed</name>
    <name type="synonym">Donax arundinaceus</name>
    <dbReference type="NCBI Taxonomy" id="35708"/>
    <lineage>
        <taxon>Eukaryota</taxon>
        <taxon>Viridiplantae</taxon>
        <taxon>Streptophyta</taxon>
        <taxon>Embryophyta</taxon>
        <taxon>Tracheophyta</taxon>
        <taxon>Spermatophyta</taxon>
        <taxon>Magnoliopsida</taxon>
        <taxon>Liliopsida</taxon>
        <taxon>Poales</taxon>
        <taxon>Poaceae</taxon>
        <taxon>PACMAD clade</taxon>
        <taxon>Arundinoideae</taxon>
        <taxon>Arundineae</taxon>
        <taxon>Arundo</taxon>
    </lineage>
</organism>
<dbReference type="EMBL" id="GBRH01190142">
    <property type="protein sequence ID" value="JAE07754.1"/>
    <property type="molecule type" value="Transcribed_RNA"/>
</dbReference>
<name>A0A0A9F966_ARUDO</name>
<proteinExistence type="predicted"/>
<protein>
    <submittedName>
        <fullName evidence="1">Uncharacterized protein</fullName>
    </submittedName>
</protein>
<evidence type="ECO:0000313" key="1">
    <source>
        <dbReference type="EMBL" id="JAE07754.1"/>
    </source>
</evidence>
<accession>A0A0A9F966</accession>
<dbReference type="AlphaFoldDB" id="A0A0A9F966"/>
<reference evidence="1" key="2">
    <citation type="journal article" date="2015" name="Data Brief">
        <title>Shoot transcriptome of the giant reed, Arundo donax.</title>
        <authorList>
            <person name="Barrero R.A."/>
            <person name="Guerrero F.D."/>
            <person name="Moolhuijzen P."/>
            <person name="Goolsby J.A."/>
            <person name="Tidwell J."/>
            <person name="Bellgard S.E."/>
            <person name="Bellgard M.I."/>
        </authorList>
    </citation>
    <scope>NUCLEOTIDE SEQUENCE</scope>
    <source>
        <tissue evidence="1">Shoot tissue taken approximately 20 cm above the soil surface</tissue>
    </source>
</reference>